<dbReference type="InterPro" id="IPR011951">
    <property type="entry name" value="HAD-SF_hydro_IA_YjjG/PynA"/>
</dbReference>
<dbReference type="InterPro" id="IPR023198">
    <property type="entry name" value="PGP-like_dom2"/>
</dbReference>
<proteinExistence type="predicted"/>
<dbReference type="Proteomes" id="UP000886824">
    <property type="component" value="Unassembled WGS sequence"/>
</dbReference>
<dbReference type="SFLD" id="SFLDG01129">
    <property type="entry name" value="C1.5:_HAD__Beta-PGM__Phosphata"/>
    <property type="match status" value="1"/>
</dbReference>
<dbReference type="InterPro" id="IPR023214">
    <property type="entry name" value="HAD_sf"/>
</dbReference>
<evidence type="ECO:0000313" key="1">
    <source>
        <dbReference type="EMBL" id="HIY74288.1"/>
    </source>
</evidence>
<sequence>MRRYDIVLLDADNTLFDFNAAETAALERTLKEFGWPWNAESREAYLEINHALWTAFDQGKAEEAFLTVERFRRLGERLGQAGDPEAMNCRYLDHLGACSMLLPGAEELCRALWEAGCRLALATNGVARVQHARLEGSPLAPYLERLFISGEMGCRKPEPAFFYAALSAMGAEDIRRCVMVGDGLGSDVKGSLAAGLDVIWFAPGGEAAPAALPPTYIARSLEEVGRIIGLNI</sequence>
<dbReference type="PANTHER" id="PTHR47478">
    <property type="match status" value="1"/>
</dbReference>
<protein>
    <submittedName>
        <fullName evidence="1">YjjG family noncanonical pyrimidine nucleotidase</fullName>
    </submittedName>
</protein>
<dbReference type="Gene3D" id="3.40.50.1000">
    <property type="entry name" value="HAD superfamily/HAD-like"/>
    <property type="match status" value="1"/>
</dbReference>
<dbReference type="InterPro" id="IPR036412">
    <property type="entry name" value="HAD-like_sf"/>
</dbReference>
<dbReference type="NCBIfam" id="TIGR01549">
    <property type="entry name" value="HAD-SF-IA-v1"/>
    <property type="match status" value="1"/>
</dbReference>
<dbReference type="NCBIfam" id="TIGR02254">
    <property type="entry name" value="YjjG_YfnB"/>
    <property type="match status" value="1"/>
</dbReference>
<evidence type="ECO:0000313" key="2">
    <source>
        <dbReference type="Proteomes" id="UP000886824"/>
    </source>
</evidence>
<dbReference type="GO" id="GO:0008253">
    <property type="term" value="F:5'-nucleotidase activity"/>
    <property type="evidence" value="ECO:0007669"/>
    <property type="project" value="InterPro"/>
</dbReference>
<dbReference type="AlphaFoldDB" id="A0A9D1Z6G4"/>
<dbReference type="EMBL" id="DXCX01000103">
    <property type="protein sequence ID" value="HIY74288.1"/>
    <property type="molecule type" value="Genomic_DNA"/>
</dbReference>
<organism evidence="1 2">
    <name type="scientific">Candidatus Intestinimonas merdavium</name>
    <dbReference type="NCBI Taxonomy" id="2838622"/>
    <lineage>
        <taxon>Bacteria</taxon>
        <taxon>Bacillati</taxon>
        <taxon>Bacillota</taxon>
        <taxon>Clostridia</taxon>
        <taxon>Eubacteriales</taxon>
        <taxon>Intestinimonas</taxon>
    </lineage>
</organism>
<dbReference type="Pfam" id="PF00702">
    <property type="entry name" value="Hydrolase"/>
    <property type="match status" value="1"/>
</dbReference>
<dbReference type="InterPro" id="IPR052550">
    <property type="entry name" value="Pyrimidine_5'-ntase_YjjG"/>
</dbReference>
<reference evidence="1" key="1">
    <citation type="journal article" date="2021" name="PeerJ">
        <title>Extensive microbial diversity within the chicken gut microbiome revealed by metagenomics and culture.</title>
        <authorList>
            <person name="Gilroy R."/>
            <person name="Ravi A."/>
            <person name="Getino M."/>
            <person name="Pursley I."/>
            <person name="Horton D.L."/>
            <person name="Alikhan N.F."/>
            <person name="Baker D."/>
            <person name="Gharbi K."/>
            <person name="Hall N."/>
            <person name="Watson M."/>
            <person name="Adriaenssens E.M."/>
            <person name="Foster-Nyarko E."/>
            <person name="Jarju S."/>
            <person name="Secka A."/>
            <person name="Antonio M."/>
            <person name="Oren A."/>
            <person name="Chaudhuri R.R."/>
            <person name="La Ragione R."/>
            <person name="Hildebrand F."/>
            <person name="Pallen M.J."/>
        </authorList>
    </citation>
    <scope>NUCLEOTIDE SEQUENCE</scope>
    <source>
        <strain evidence="1">CHK33-7979</strain>
    </source>
</reference>
<name>A0A9D1Z6G4_9FIRM</name>
<reference evidence="1" key="2">
    <citation type="submission" date="2021-04" db="EMBL/GenBank/DDBJ databases">
        <authorList>
            <person name="Gilroy R."/>
        </authorList>
    </citation>
    <scope>NUCLEOTIDE SEQUENCE</scope>
    <source>
        <strain evidence="1">CHK33-7979</strain>
    </source>
</reference>
<dbReference type="InterPro" id="IPR006439">
    <property type="entry name" value="HAD-SF_hydro_IA"/>
</dbReference>
<dbReference type="Gene3D" id="1.10.150.240">
    <property type="entry name" value="Putative phosphatase, domain 2"/>
    <property type="match status" value="1"/>
</dbReference>
<dbReference type="PANTHER" id="PTHR47478:SF1">
    <property type="entry name" value="PYRIMIDINE 5'-NUCLEOTIDASE YJJG"/>
    <property type="match status" value="1"/>
</dbReference>
<accession>A0A9D1Z6G4</accession>
<dbReference type="SFLD" id="SFLDS00003">
    <property type="entry name" value="Haloacid_Dehalogenase"/>
    <property type="match status" value="1"/>
</dbReference>
<dbReference type="SUPFAM" id="SSF56784">
    <property type="entry name" value="HAD-like"/>
    <property type="match status" value="1"/>
</dbReference>
<gene>
    <name evidence="1" type="ORF">H9826_10030</name>
</gene>
<comment type="caution">
    <text evidence="1">The sequence shown here is derived from an EMBL/GenBank/DDBJ whole genome shotgun (WGS) entry which is preliminary data.</text>
</comment>